<evidence type="ECO:0000313" key="9">
    <source>
        <dbReference type="EMBL" id="KDP21134.1"/>
    </source>
</evidence>
<dbReference type="InterPro" id="IPR001204">
    <property type="entry name" value="Phos_transporter"/>
</dbReference>
<proteinExistence type="inferred from homology"/>
<organism evidence="9 10">
    <name type="scientific">Jatropha curcas</name>
    <name type="common">Barbados nut</name>
    <dbReference type="NCBI Taxonomy" id="180498"/>
    <lineage>
        <taxon>Eukaryota</taxon>
        <taxon>Viridiplantae</taxon>
        <taxon>Streptophyta</taxon>
        <taxon>Embryophyta</taxon>
        <taxon>Tracheophyta</taxon>
        <taxon>Spermatophyta</taxon>
        <taxon>Magnoliopsida</taxon>
        <taxon>eudicotyledons</taxon>
        <taxon>Gunneridae</taxon>
        <taxon>Pentapetalae</taxon>
        <taxon>rosids</taxon>
        <taxon>fabids</taxon>
        <taxon>Malpighiales</taxon>
        <taxon>Euphorbiaceae</taxon>
        <taxon>Crotonoideae</taxon>
        <taxon>Jatropheae</taxon>
        <taxon>Jatropha</taxon>
    </lineage>
</organism>
<comment type="function">
    <text evidence="7">Sodium-phosphate symporter.</text>
</comment>
<dbReference type="GO" id="GO:0035435">
    <property type="term" value="P:phosphate ion transmembrane transport"/>
    <property type="evidence" value="ECO:0007669"/>
    <property type="project" value="TreeGrafter"/>
</dbReference>
<dbReference type="Pfam" id="PF01384">
    <property type="entry name" value="PHO4"/>
    <property type="match status" value="1"/>
</dbReference>
<evidence type="ECO:0000256" key="6">
    <source>
        <dbReference type="ARBA" id="ARBA00023136"/>
    </source>
</evidence>
<evidence type="ECO:0000256" key="7">
    <source>
        <dbReference type="RuleBase" id="RU363058"/>
    </source>
</evidence>
<keyword evidence="5 7" id="KW-1133">Transmembrane helix</keyword>
<evidence type="ECO:0000256" key="8">
    <source>
        <dbReference type="SAM" id="MobiDB-lite"/>
    </source>
</evidence>
<name>A0A067JNQ6_JATCU</name>
<feature type="transmembrane region" description="Helical" evidence="7">
    <location>
        <begin position="208"/>
        <end position="227"/>
    </location>
</feature>
<dbReference type="EMBL" id="KK915662">
    <property type="protein sequence ID" value="KDP21134.1"/>
    <property type="molecule type" value="Genomic_DNA"/>
</dbReference>
<feature type="transmembrane region" description="Helical" evidence="7">
    <location>
        <begin position="102"/>
        <end position="124"/>
    </location>
</feature>
<sequence length="566" mass="62575">MSSNNEKIPVDLAVTVIGKWKETYAWIPVFGAFAAIALAFSTGANNLTAPFSTPIGSGALTLLKAFIIACLIYVPGAALAGTHIINSLISDLLKQNQPNEGFLMWSMVVVLVSAVIWLSLATYFGLPVSSQQSIHGALLGTILVNEGFGYIPMWNKSENHNFTGGGMVWILVEWTVAPLLACFFAYLFFTLLKAFLLGQENAEKRIMIFLAINYGISAGLLCLFAMFEIVGKIVSVSKLIAIVAVGGAILAGVFLSVVITVPLAMKKLDVISKYKSEKQNGSINHEYKENQDKTSVTKQQEKQEEDIDQVLKDFMQMRVLETVYEEEERSWASPESEHIQAQLVSELTTATTQSTPFKQLLESTPNKLLPNRNFQRIERTSLLENAYRFIKEQAKTILFPVLDYDRQTLIQHALAEKYDEIEDFLSFPHLLASCLLALIQSVNEVAAIASPYVAILDVFQHRAKYSRNGDNTYQDSIHVKWWFRTIGGLVAAMGFFVCGWRLSQCLGGKLTYMSNSRGLVSQLSSVAAIIIITKTKLPVSSVHAFVGSLLGVGIADDHQVIFMNTK</sequence>
<protein>
    <recommendedName>
        <fullName evidence="7">Phosphate transporter</fullName>
    </recommendedName>
</protein>
<feature type="transmembrane region" description="Helical" evidence="7">
    <location>
        <begin position="59"/>
        <end position="82"/>
    </location>
</feature>
<comment type="subcellular location">
    <subcellularLocation>
        <location evidence="1 7">Membrane</location>
        <topology evidence="1 7">Multi-pass membrane protein</topology>
    </subcellularLocation>
</comment>
<gene>
    <name evidence="9" type="ORF">JCGZ_21605</name>
</gene>
<keyword evidence="10" id="KW-1185">Reference proteome</keyword>
<keyword evidence="4 7" id="KW-0812">Transmembrane</keyword>
<feature type="transmembrane region" description="Helical" evidence="7">
    <location>
        <begin position="174"/>
        <end position="196"/>
    </location>
</feature>
<dbReference type="GO" id="GO:0016020">
    <property type="term" value="C:membrane"/>
    <property type="evidence" value="ECO:0007669"/>
    <property type="project" value="UniProtKB-SubCell"/>
</dbReference>
<accession>A0A067JNQ6</accession>
<evidence type="ECO:0000256" key="5">
    <source>
        <dbReference type="ARBA" id="ARBA00022989"/>
    </source>
</evidence>
<dbReference type="PANTHER" id="PTHR11101">
    <property type="entry name" value="PHOSPHATE TRANSPORTER"/>
    <property type="match status" value="1"/>
</dbReference>
<evidence type="ECO:0000256" key="3">
    <source>
        <dbReference type="ARBA" id="ARBA00022592"/>
    </source>
</evidence>
<evidence type="ECO:0000256" key="4">
    <source>
        <dbReference type="ARBA" id="ARBA00022692"/>
    </source>
</evidence>
<keyword evidence="2 7" id="KW-0813">Transport</keyword>
<dbReference type="STRING" id="180498.A0A067JNQ6"/>
<dbReference type="PANTHER" id="PTHR11101:SF89">
    <property type="entry name" value="PHOSPHATE TRANSPORTER"/>
    <property type="match status" value="1"/>
</dbReference>
<dbReference type="AlphaFoldDB" id="A0A067JNQ6"/>
<dbReference type="GO" id="GO:0005315">
    <property type="term" value="F:phosphate transmembrane transporter activity"/>
    <property type="evidence" value="ECO:0007669"/>
    <property type="project" value="InterPro"/>
</dbReference>
<keyword evidence="6 7" id="KW-0472">Membrane</keyword>
<feature type="transmembrane region" description="Helical" evidence="7">
    <location>
        <begin position="136"/>
        <end position="154"/>
    </location>
</feature>
<keyword evidence="3 7" id="KW-0592">Phosphate transport</keyword>
<feature type="transmembrane region" description="Helical" evidence="7">
    <location>
        <begin position="25"/>
        <end position="47"/>
    </location>
</feature>
<dbReference type="Proteomes" id="UP000027138">
    <property type="component" value="Unassembled WGS sequence"/>
</dbReference>
<feature type="region of interest" description="Disordered" evidence="8">
    <location>
        <begin position="282"/>
        <end position="303"/>
    </location>
</feature>
<evidence type="ECO:0000313" key="10">
    <source>
        <dbReference type="Proteomes" id="UP000027138"/>
    </source>
</evidence>
<evidence type="ECO:0000256" key="1">
    <source>
        <dbReference type="ARBA" id="ARBA00004141"/>
    </source>
</evidence>
<comment type="similarity">
    <text evidence="7">Belongs to the inorganic phosphate transporter (PiT) (TC 2.A.20) family.</text>
</comment>
<dbReference type="OrthoDB" id="260807at2759"/>
<reference evidence="9 10" key="1">
    <citation type="journal article" date="2014" name="PLoS ONE">
        <title>Global Analysis of Gene Expression Profiles in Physic Nut (Jatropha curcas L.) Seedlings Exposed to Salt Stress.</title>
        <authorList>
            <person name="Zhang L."/>
            <person name="Zhang C."/>
            <person name="Wu P."/>
            <person name="Chen Y."/>
            <person name="Li M."/>
            <person name="Jiang H."/>
            <person name="Wu G."/>
        </authorList>
    </citation>
    <scope>NUCLEOTIDE SEQUENCE [LARGE SCALE GENOMIC DNA]</scope>
    <source>
        <strain evidence="10">cv. GZQX0401</strain>
        <tissue evidence="9">Young leaves</tissue>
    </source>
</reference>
<evidence type="ECO:0000256" key="2">
    <source>
        <dbReference type="ARBA" id="ARBA00022448"/>
    </source>
</evidence>
<feature type="transmembrane region" description="Helical" evidence="7">
    <location>
        <begin position="239"/>
        <end position="265"/>
    </location>
</feature>
<feature type="transmembrane region" description="Helical" evidence="7">
    <location>
        <begin position="481"/>
        <end position="502"/>
    </location>
</feature>